<organism evidence="1 2">
    <name type="scientific">Cinchona calisaya</name>
    <dbReference type="NCBI Taxonomy" id="153742"/>
    <lineage>
        <taxon>Eukaryota</taxon>
        <taxon>Viridiplantae</taxon>
        <taxon>Streptophyta</taxon>
        <taxon>Embryophyta</taxon>
        <taxon>Tracheophyta</taxon>
        <taxon>Spermatophyta</taxon>
        <taxon>Magnoliopsida</taxon>
        <taxon>eudicotyledons</taxon>
        <taxon>Gunneridae</taxon>
        <taxon>Pentapetalae</taxon>
        <taxon>asterids</taxon>
        <taxon>lamiids</taxon>
        <taxon>Gentianales</taxon>
        <taxon>Rubiaceae</taxon>
        <taxon>Cinchonoideae</taxon>
        <taxon>Cinchoneae</taxon>
        <taxon>Cinchona</taxon>
    </lineage>
</organism>
<gene>
    <name evidence="1" type="ORF">ACH5RR_006714</name>
</gene>
<reference evidence="1 2" key="1">
    <citation type="submission" date="2024-11" db="EMBL/GenBank/DDBJ databases">
        <title>A near-complete genome assembly of Cinchona calisaya.</title>
        <authorList>
            <person name="Lian D.C."/>
            <person name="Zhao X.W."/>
            <person name="Wei L."/>
        </authorList>
    </citation>
    <scope>NUCLEOTIDE SEQUENCE [LARGE SCALE GENOMIC DNA]</scope>
    <source>
        <tissue evidence="1">Nenye</tissue>
    </source>
</reference>
<proteinExistence type="predicted"/>
<evidence type="ECO:0000313" key="1">
    <source>
        <dbReference type="EMBL" id="KAL3533193.1"/>
    </source>
</evidence>
<accession>A0ABD3AQ34</accession>
<sequence>MVKQKFCLVHDFHNRFLENQIESPTAGLSVNEDSDINFTFRELHVGGDVILDGSEDEEFHDSEYDFHDDNYDDVIYEKFTDVDMDEKGEIVLNYGACLKTQSGVNIGSTISHDNRGAVGLNAELDTNLHIYDGKNITIFTELDSIESEGLLSPSSSSDEEGNKWNRPKFKKFREVEMQDLTFCVEMVFESKGQLKSVIESFGVK</sequence>
<dbReference type="Proteomes" id="UP001630127">
    <property type="component" value="Unassembled WGS sequence"/>
</dbReference>
<evidence type="ECO:0000313" key="2">
    <source>
        <dbReference type="Proteomes" id="UP001630127"/>
    </source>
</evidence>
<name>A0ABD3AQ34_9GENT</name>
<dbReference type="EMBL" id="JBJUIK010000003">
    <property type="protein sequence ID" value="KAL3533193.1"/>
    <property type="molecule type" value="Genomic_DNA"/>
</dbReference>
<keyword evidence="2" id="KW-1185">Reference proteome</keyword>
<protein>
    <submittedName>
        <fullName evidence="1">Uncharacterized protein</fullName>
    </submittedName>
</protein>
<comment type="caution">
    <text evidence="1">The sequence shown here is derived from an EMBL/GenBank/DDBJ whole genome shotgun (WGS) entry which is preliminary data.</text>
</comment>
<dbReference type="AlphaFoldDB" id="A0ABD3AQ34"/>